<dbReference type="SUPFAM" id="SSF81345">
    <property type="entry name" value="ABC transporter involved in vitamin B12 uptake, BtuC"/>
    <property type="match status" value="1"/>
</dbReference>
<dbReference type="EMBL" id="DXFQ01000090">
    <property type="protein sequence ID" value="HIX19977.1"/>
    <property type="molecule type" value="Genomic_DNA"/>
</dbReference>
<reference evidence="8" key="2">
    <citation type="submission" date="2021-04" db="EMBL/GenBank/DDBJ databases">
        <authorList>
            <person name="Gilroy R."/>
        </authorList>
    </citation>
    <scope>NUCLEOTIDE SEQUENCE</scope>
    <source>
        <strain evidence="8">14975</strain>
    </source>
</reference>
<evidence type="ECO:0000313" key="9">
    <source>
        <dbReference type="Proteomes" id="UP000823964"/>
    </source>
</evidence>
<evidence type="ECO:0000256" key="7">
    <source>
        <dbReference type="SAM" id="Phobius"/>
    </source>
</evidence>
<feature type="transmembrane region" description="Helical" evidence="7">
    <location>
        <begin position="138"/>
        <end position="156"/>
    </location>
</feature>
<feature type="transmembrane region" description="Helical" evidence="7">
    <location>
        <begin position="224"/>
        <end position="242"/>
    </location>
</feature>
<evidence type="ECO:0000256" key="1">
    <source>
        <dbReference type="ARBA" id="ARBA00004141"/>
    </source>
</evidence>
<feature type="transmembrane region" description="Helical" evidence="7">
    <location>
        <begin position="43"/>
        <end position="62"/>
    </location>
</feature>
<comment type="caution">
    <text evidence="8">The sequence shown here is derived from an EMBL/GenBank/DDBJ whole genome shotgun (WGS) entry which is preliminary data.</text>
</comment>
<gene>
    <name evidence="8" type="ORF">H9862_05155</name>
</gene>
<feature type="transmembrane region" description="Helical" evidence="7">
    <location>
        <begin position="98"/>
        <end position="118"/>
    </location>
</feature>
<organism evidence="8 9">
    <name type="scientific">Candidatus Akkermansia intestinigallinarum</name>
    <dbReference type="NCBI Taxonomy" id="2838431"/>
    <lineage>
        <taxon>Bacteria</taxon>
        <taxon>Pseudomonadati</taxon>
        <taxon>Verrucomicrobiota</taxon>
        <taxon>Verrucomicrobiia</taxon>
        <taxon>Verrucomicrobiales</taxon>
        <taxon>Akkermansiaceae</taxon>
        <taxon>Akkermansia</taxon>
    </lineage>
</organism>
<keyword evidence="5 7" id="KW-0472">Membrane</keyword>
<reference evidence="8" key="1">
    <citation type="journal article" date="2021" name="PeerJ">
        <title>Extensive microbial diversity within the chicken gut microbiome revealed by metagenomics and culture.</title>
        <authorList>
            <person name="Gilroy R."/>
            <person name="Ravi A."/>
            <person name="Getino M."/>
            <person name="Pursley I."/>
            <person name="Horton D.L."/>
            <person name="Alikhan N.F."/>
            <person name="Baker D."/>
            <person name="Gharbi K."/>
            <person name="Hall N."/>
            <person name="Watson M."/>
            <person name="Adriaenssens E.M."/>
            <person name="Foster-Nyarko E."/>
            <person name="Jarju S."/>
            <person name="Secka A."/>
            <person name="Antonio M."/>
            <person name="Oren A."/>
            <person name="Chaudhuri R.R."/>
            <person name="La Ragione R."/>
            <person name="Hildebrand F."/>
            <person name="Pallen M.J."/>
        </authorList>
    </citation>
    <scope>NUCLEOTIDE SEQUENCE</scope>
    <source>
        <strain evidence="8">14975</strain>
    </source>
</reference>
<comment type="subcellular location">
    <subcellularLocation>
        <location evidence="6">Cell membrane</location>
        <topology evidence="6">Multi-pass membrane protein</topology>
    </subcellularLocation>
    <subcellularLocation>
        <location evidence="1">Membrane</location>
        <topology evidence="1">Multi-pass membrane protein</topology>
    </subcellularLocation>
</comment>
<dbReference type="AlphaFoldDB" id="A0A9D1VBM5"/>
<evidence type="ECO:0000256" key="3">
    <source>
        <dbReference type="ARBA" id="ARBA00022692"/>
    </source>
</evidence>
<proteinExistence type="inferred from homology"/>
<dbReference type="Gene3D" id="1.10.3470.10">
    <property type="entry name" value="ABC transporter involved in vitamin B12 uptake, BtuC"/>
    <property type="match status" value="1"/>
</dbReference>
<evidence type="ECO:0000313" key="8">
    <source>
        <dbReference type="EMBL" id="HIX19977.1"/>
    </source>
</evidence>
<feature type="transmembrane region" description="Helical" evidence="7">
    <location>
        <begin position="168"/>
        <end position="192"/>
    </location>
</feature>
<feature type="transmembrane region" description="Helical" evidence="7">
    <location>
        <begin position="248"/>
        <end position="268"/>
    </location>
</feature>
<evidence type="ECO:0000256" key="2">
    <source>
        <dbReference type="ARBA" id="ARBA00008034"/>
    </source>
</evidence>
<dbReference type="Proteomes" id="UP000823964">
    <property type="component" value="Unassembled WGS sequence"/>
</dbReference>
<dbReference type="GO" id="GO:0010043">
    <property type="term" value="P:response to zinc ion"/>
    <property type="evidence" value="ECO:0007669"/>
    <property type="project" value="TreeGrafter"/>
</dbReference>
<keyword evidence="3 6" id="KW-0812">Transmembrane</keyword>
<dbReference type="InterPro" id="IPR037294">
    <property type="entry name" value="ABC_BtuC-like"/>
</dbReference>
<dbReference type="PANTHER" id="PTHR30477">
    <property type="entry name" value="ABC-TRANSPORTER METAL-BINDING PROTEIN"/>
    <property type="match status" value="1"/>
</dbReference>
<feature type="transmembrane region" description="Helical" evidence="7">
    <location>
        <begin position="68"/>
        <end position="86"/>
    </location>
</feature>
<feature type="transmembrane region" description="Helical" evidence="7">
    <location>
        <begin position="16"/>
        <end position="36"/>
    </location>
</feature>
<keyword evidence="6" id="KW-0813">Transport</keyword>
<comment type="similarity">
    <text evidence="2 6">Belongs to the ABC-3 integral membrane protein family.</text>
</comment>
<dbReference type="PANTHER" id="PTHR30477:SF0">
    <property type="entry name" value="METAL TRANSPORT SYSTEM MEMBRANE PROTEIN TM_0125-RELATED"/>
    <property type="match status" value="1"/>
</dbReference>
<name>A0A9D1VBM5_9BACT</name>
<evidence type="ECO:0000256" key="5">
    <source>
        <dbReference type="ARBA" id="ARBA00023136"/>
    </source>
</evidence>
<sequence length="279" mass="29620">MNELCNFLAEPIAQRSLWACAAIGFSNGFVSALVVLRRSSLQIGTLSCALLPGIALAILLFGFMQLSILLGAVIAGLLVGLGSLFVSRTSRIDHDTALSILHTTAFAIGYIILVRLGLQQKVDDWLFGNIMSMSNTDLLIAYLTGALAVLSITALQRPLLICLFDPRAAATMGIPTRAFSYGIFSLIILVLVSSLQAVGAFLTLGLLVAPAATVYLLTNRAGWLFWGGGLIGAGGSVLAFFLSFPLGWHLGATIILVLGLIFLIAYIFSPKYGLLAKKQ</sequence>
<accession>A0A9D1VBM5</accession>
<dbReference type="GO" id="GO:0043190">
    <property type="term" value="C:ATP-binding cassette (ABC) transporter complex"/>
    <property type="evidence" value="ECO:0007669"/>
    <property type="project" value="InterPro"/>
</dbReference>
<evidence type="ECO:0000256" key="6">
    <source>
        <dbReference type="RuleBase" id="RU003943"/>
    </source>
</evidence>
<feature type="transmembrane region" description="Helical" evidence="7">
    <location>
        <begin position="198"/>
        <end position="217"/>
    </location>
</feature>
<evidence type="ECO:0000256" key="4">
    <source>
        <dbReference type="ARBA" id="ARBA00022989"/>
    </source>
</evidence>
<dbReference type="Pfam" id="PF00950">
    <property type="entry name" value="ABC-3"/>
    <property type="match status" value="1"/>
</dbReference>
<keyword evidence="4 7" id="KW-1133">Transmembrane helix</keyword>
<protein>
    <submittedName>
        <fullName evidence="8">Metal ABC transporter permease</fullName>
    </submittedName>
</protein>
<dbReference type="InterPro" id="IPR001626">
    <property type="entry name" value="ABC_TroCD"/>
</dbReference>
<dbReference type="GO" id="GO:0055085">
    <property type="term" value="P:transmembrane transport"/>
    <property type="evidence" value="ECO:0007669"/>
    <property type="project" value="InterPro"/>
</dbReference>